<accession>A0AAN6GNW3</accession>
<evidence type="ECO:0000313" key="5">
    <source>
        <dbReference type="Proteomes" id="UP001176517"/>
    </source>
</evidence>
<proteinExistence type="inferred from homology"/>
<dbReference type="Pfam" id="PF13523">
    <property type="entry name" value="Acetyltransf_8"/>
    <property type="match status" value="1"/>
</dbReference>
<dbReference type="SMART" id="SM01006">
    <property type="entry name" value="AlcB"/>
    <property type="match status" value="1"/>
</dbReference>
<protein>
    <recommendedName>
        <fullName evidence="3">Acyltransferase MbtK/IucB-like conserved domain-containing protein</fullName>
    </recommendedName>
</protein>
<feature type="region of interest" description="Disordered" evidence="2">
    <location>
        <begin position="1"/>
        <end position="23"/>
    </location>
</feature>
<sequence length="443" mass="50027">MLASRFNQSCVHTPPPSRVPAPSSWEISSKIELPDDQTLIIKKMAASGSTDDSSRTNIEIVSEYSDRTDILYTLTVQDPAPEYTSPTQEPNDNSLAFRASRALHILELGPVDHWTESATESDLWMLQYALLALWPEQELIVLTPQVIKQAGLTSLRARILTSGMGIESSGPPNHTDSPSLILLRSSFWQGAGQGALSGTAFAPWVLPNSLHEGGYTRDHTPALVPGLSPARSPLPKPKWEEEGDVYTRYIPHLQQTLSFRLINPHNKQDVATFAKWQDSDRVNDGWRQRGADSQEHLNYLLKQEPDPNTWGLIGYWDGDPWGYIEIYWAKESNIADLYDVRPFDRGFHALVGEEKYRGEHRVRAWMSSVLHLIFLLDPRTDRAVSEPRASNAKMVQYECMNGGHVEKLIDLPHKRSALVLFPRERFFQLCPMAWTPAPPSKQQ</sequence>
<dbReference type="PANTHER" id="PTHR31438">
    <property type="entry name" value="LYSINE N-ACYLTRANSFERASE C17G9.06C-RELATED"/>
    <property type="match status" value="1"/>
</dbReference>
<gene>
    <name evidence="4" type="ORF">OC846_003565</name>
</gene>
<dbReference type="AlphaFoldDB" id="A0AAN6GNW3"/>
<comment type="caution">
    <text evidence="4">The sequence shown here is derived from an EMBL/GenBank/DDBJ whole genome shotgun (WGS) entry which is preliminary data.</text>
</comment>
<name>A0AAN6GNW3_9BASI</name>
<evidence type="ECO:0000256" key="2">
    <source>
        <dbReference type="SAM" id="MobiDB-lite"/>
    </source>
</evidence>
<feature type="domain" description="Acyltransferase MbtK/IucB-like conserved" evidence="3">
    <location>
        <begin position="260"/>
        <end position="310"/>
    </location>
</feature>
<feature type="compositionally biased region" description="Polar residues" evidence="2">
    <location>
        <begin position="1"/>
        <end position="11"/>
    </location>
</feature>
<dbReference type="Proteomes" id="UP001176517">
    <property type="component" value="Unassembled WGS sequence"/>
</dbReference>
<dbReference type="EMBL" id="JAPDMZ010000088">
    <property type="protein sequence ID" value="KAK0550708.1"/>
    <property type="molecule type" value="Genomic_DNA"/>
</dbReference>
<keyword evidence="5" id="KW-1185">Reference proteome</keyword>
<dbReference type="GO" id="GO:0019290">
    <property type="term" value="P:siderophore biosynthetic process"/>
    <property type="evidence" value="ECO:0007669"/>
    <property type="project" value="InterPro"/>
</dbReference>
<dbReference type="InterPro" id="IPR019432">
    <property type="entry name" value="Acyltransferase_MbtK/IucB-like"/>
</dbReference>
<reference evidence="4" key="1">
    <citation type="journal article" date="2023" name="PhytoFront">
        <title>Draft Genome Resources of Seven Strains of Tilletia horrida, Causal Agent of Kernel Smut of Rice.</title>
        <authorList>
            <person name="Khanal S."/>
            <person name="Antony Babu S."/>
            <person name="Zhou X.G."/>
        </authorList>
    </citation>
    <scope>NUCLEOTIDE SEQUENCE</scope>
    <source>
        <strain evidence="4">TX6</strain>
    </source>
</reference>
<dbReference type="GO" id="GO:0016410">
    <property type="term" value="F:N-acyltransferase activity"/>
    <property type="evidence" value="ECO:0007669"/>
    <property type="project" value="TreeGrafter"/>
</dbReference>
<dbReference type="SUPFAM" id="SSF55729">
    <property type="entry name" value="Acyl-CoA N-acyltransferases (Nat)"/>
    <property type="match status" value="1"/>
</dbReference>
<comment type="similarity">
    <text evidence="1">Belongs to the lysine N-acyltransferase MbtK family.</text>
</comment>
<evidence type="ECO:0000256" key="1">
    <source>
        <dbReference type="ARBA" id="ARBA00009893"/>
    </source>
</evidence>
<dbReference type="Gene3D" id="3.40.630.30">
    <property type="match status" value="1"/>
</dbReference>
<dbReference type="PANTHER" id="PTHR31438:SF1">
    <property type="entry name" value="LYSINE N-ACYLTRANSFERASE C17G9.06C-RELATED"/>
    <property type="match status" value="1"/>
</dbReference>
<organism evidence="4 5">
    <name type="scientific">Tilletia horrida</name>
    <dbReference type="NCBI Taxonomy" id="155126"/>
    <lineage>
        <taxon>Eukaryota</taxon>
        <taxon>Fungi</taxon>
        <taxon>Dikarya</taxon>
        <taxon>Basidiomycota</taxon>
        <taxon>Ustilaginomycotina</taxon>
        <taxon>Exobasidiomycetes</taxon>
        <taxon>Tilletiales</taxon>
        <taxon>Tilletiaceae</taxon>
        <taxon>Tilletia</taxon>
    </lineage>
</organism>
<dbReference type="InterPro" id="IPR016181">
    <property type="entry name" value="Acyl_CoA_acyltransferase"/>
</dbReference>
<evidence type="ECO:0000313" key="4">
    <source>
        <dbReference type="EMBL" id="KAK0550708.1"/>
    </source>
</evidence>
<evidence type="ECO:0000259" key="3">
    <source>
        <dbReference type="SMART" id="SM01006"/>
    </source>
</evidence>